<comment type="caution">
    <text evidence="1">The sequence shown here is derived from an EMBL/GenBank/DDBJ whole genome shotgun (WGS) entry which is preliminary data.</text>
</comment>
<dbReference type="AlphaFoldDB" id="A0A815I4V2"/>
<evidence type="ECO:0000313" key="1">
    <source>
        <dbReference type="EMBL" id="CAF1362948.1"/>
    </source>
</evidence>
<evidence type="ECO:0000313" key="2">
    <source>
        <dbReference type="Proteomes" id="UP000663828"/>
    </source>
</evidence>
<proteinExistence type="predicted"/>
<gene>
    <name evidence="1" type="ORF">XAT740_LOCUS32117</name>
</gene>
<sequence>YSPSDYATQMSINSMKIEEIVVVFNSDRSAVPFEFMFKLYLDEELAKLAQARSNLIKRRVV</sequence>
<dbReference type="Proteomes" id="UP000663828">
    <property type="component" value="Unassembled WGS sequence"/>
</dbReference>
<dbReference type="EMBL" id="CAJNOR010002972">
    <property type="protein sequence ID" value="CAF1362948.1"/>
    <property type="molecule type" value="Genomic_DNA"/>
</dbReference>
<organism evidence="1 2">
    <name type="scientific">Adineta ricciae</name>
    <name type="common">Rotifer</name>
    <dbReference type="NCBI Taxonomy" id="249248"/>
    <lineage>
        <taxon>Eukaryota</taxon>
        <taxon>Metazoa</taxon>
        <taxon>Spiralia</taxon>
        <taxon>Gnathifera</taxon>
        <taxon>Rotifera</taxon>
        <taxon>Eurotatoria</taxon>
        <taxon>Bdelloidea</taxon>
        <taxon>Adinetida</taxon>
        <taxon>Adinetidae</taxon>
        <taxon>Adineta</taxon>
    </lineage>
</organism>
<reference evidence="1" key="1">
    <citation type="submission" date="2021-02" db="EMBL/GenBank/DDBJ databases">
        <authorList>
            <person name="Nowell W R."/>
        </authorList>
    </citation>
    <scope>NUCLEOTIDE SEQUENCE</scope>
</reference>
<feature type="non-terminal residue" evidence="1">
    <location>
        <position position="1"/>
    </location>
</feature>
<accession>A0A815I4V2</accession>
<name>A0A815I4V2_ADIRI</name>
<protein>
    <submittedName>
        <fullName evidence="1">Uncharacterized protein</fullName>
    </submittedName>
</protein>
<keyword evidence="2" id="KW-1185">Reference proteome</keyword>